<dbReference type="PANTHER" id="PTHR30450">
    <property type="entry name" value="ABC TRANSPORTER PERMEASE"/>
    <property type="match status" value="1"/>
</dbReference>
<gene>
    <name evidence="9" type="ORF">NS359_10420</name>
</gene>
<dbReference type="InterPro" id="IPR051322">
    <property type="entry name" value="AA_ABC_Transporter_Permease"/>
</dbReference>
<dbReference type="PANTHER" id="PTHR30450:SF14">
    <property type="entry name" value="TRANSPORTER, PERMEASE PROTEIN, PUTATIVE-RELATED"/>
    <property type="match status" value="1"/>
</dbReference>
<evidence type="ECO:0000256" key="5">
    <source>
        <dbReference type="ARBA" id="ARBA00022989"/>
    </source>
</evidence>
<comment type="caution">
    <text evidence="9">The sequence shown here is derived from an EMBL/GenBank/DDBJ whole genome shotgun (WGS) entry which is preliminary data.</text>
</comment>
<dbReference type="GO" id="GO:0005524">
    <property type="term" value="F:ATP binding"/>
    <property type="evidence" value="ECO:0007669"/>
    <property type="project" value="UniProtKB-KW"/>
</dbReference>
<evidence type="ECO:0000256" key="7">
    <source>
        <dbReference type="RuleBase" id="RU363032"/>
    </source>
</evidence>
<dbReference type="Gene3D" id="1.10.3720.10">
    <property type="entry name" value="MetI-like"/>
    <property type="match status" value="1"/>
</dbReference>
<dbReference type="InterPro" id="IPR035906">
    <property type="entry name" value="MetI-like_sf"/>
</dbReference>
<name>A0A147DPN0_9MICO</name>
<dbReference type="SUPFAM" id="SSF161098">
    <property type="entry name" value="MetI-like"/>
    <property type="match status" value="1"/>
</dbReference>
<keyword evidence="3" id="KW-1003">Cell membrane</keyword>
<dbReference type="EMBL" id="LDRC01000054">
    <property type="protein sequence ID" value="KTR51423.1"/>
    <property type="molecule type" value="Genomic_DNA"/>
</dbReference>
<feature type="domain" description="ABC transmembrane type-1" evidence="8">
    <location>
        <begin position="20"/>
        <end position="214"/>
    </location>
</feature>
<evidence type="ECO:0000256" key="6">
    <source>
        <dbReference type="ARBA" id="ARBA00023136"/>
    </source>
</evidence>
<feature type="transmembrane region" description="Helical" evidence="7">
    <location>
        <begin position="88"/>
        <end position="111"/>
    </location>
</feature>
<dbReference type="Pfam" id="PF00528">
    <property type="entry name" value="BPD_transp_1"/>
    <property type="match status" value="1"/>
</dbReference>
<evidence type="ECO:0000313" key="9">
    <source>
        <dbReference type="EMBL" id="KTR51423.1"/>
    </source>
</evidence>
<reference evidence="9 10" key="1">
    <citation type="journal article" date="2016" name="Front. Microbiol.">
        <title>Genomic Resource of Rice Seed Associated Bacteria.</title>
        <authorList>
            <person name="Midha S."/>
            <person name="Bansal K."/>
            <person name="Sharma S."/>
            <person name="Kumar N."/>
            <person name="Patil P.P."/>
            <person name="Chaudhry V."/>
            <person name="Patil P.B."/>
        </authorList>
    </citation>
    <scope>NUCLEOTIDE SEQUENCE [LARGE SCALE GENOMIC DNA]</scope>
    <source>
        <strain evidence="9 10">NS359</strain>
    </source>
</reference>
<feature type="transmembrane region" description="Helical" evidence="7">
    <location>
        <begin position="24"/>
        <end position="46"/>
    </location>
</feature>
<dbReference type="PATRIC" id="fig|465820.4.peg.2261"/>
<evidence type="ECO:0000256" key="2">
    <source>
        <dbReference type="ARBA" id="ARBA00022448"/>
    </source>
</evidence>
<dbReference type="PROSITE" id="PS50928">
    <property type="entry name" value="ABC_TM1"/>
    <property type="match status" value="1"/>
</dbReference>
<protein>
    <submittedName>
        <fullName evidence="9">Methionine ABC transporter ATP-binding protein</fullName>
    </submittedName>
</protein>
<dbReference type="STRING" id="465820.NS263_10255"/>
<feature type="transmembrane region" description="Helical" evidence="7">
    <location>
        <begin position="58"/>
        <end position="82"/>
    </location>
</feature>
<evidence type="ECO:0000256" key="1">
    <source>
        <dbReference type="ARBA" id="ARBA00004651"/>
    </source>
</evidence>
<sequence length="224" mass="23552">MNGDGFQSVIDTFDVFLGAIRDTLVMTLVSLVFAGVIGLALGLVLYATRPGNLLGNRAVYTIVNVLVNIVRPIPFVIFLAAIAPLSRVAVQTTIGVPAVTFAISLAASFAVSRIVEQNLLAVDPGVVEAARASGAHPVSILLTVLIPEGVGPLILGYTFIFVGIVDMTAQGALIGGGGLGEYAIVYGSQRYDWWIVYVSVAAIVVIVQLGQFIGNRLARATLRR</sequence>
<keyword evidence="5 7" id="KW-1133">Transmembrane helix</keyword>
<organism evidence="9 10">
    <name type="scientific">Curtobacterium oceanosedimentum</name>
    <dbReference type="NCBI Taxonomy" id="465820"/>
    <lineage>
        <taxon>Bacteria</taxon>
        <taxon>Bacillati</taxon>
        <taxon>Actinomycetota</taxon>
        <taxon>Actinomycetes</taxon>
        <taxon>Micrococcales</taxon>
        <taxon>Microbacteriaceae</taxon>
        <taxon>Curtobacterium</taxon>
    </lineage>
</organism>
<dbReference type="InterPro" id="IPR000515">
    <property type="entry name" value="MetI-like"/>
</dbReference>
<dbReference type="OrthoDB" id="9793490at2"/>
<evidence type="ECO:0000259" key="8">
    <source>
        <dbReference type="PROSITE" id="PS50928"/>
    </source>
</evidence>
<comment type="similarity">
    <text evidence="7">Belongs to the binding-protein-dependent transport system permease family.</text>
</comment>
<dbReference type="RefSeq" id="WP_058750040.1">
    <property type="nucleotide sequence ID" value="NZ_LDRC01000054.1"/>
</dbReference>
<dbReference type="GO" id="GO:0048473">
    <property type="term" value="P:D-methionine transmembrane transport"/>
    <property type="evidence" value="ECO:0007669"/>
    <property type="project" value="TreeGrafter"/>
</dbReference>
<comment type="subcellular location">
    <subcellularLocation>
        <location evidence="1 7">Cell membrane</location>
        <topology evidence="1 7">Multi-pass membrane protein</topology>
    </subcellularLocation>
</comment>
<keyword evidence="9" id="KW-0547">Nucleotide-binding</keyword>
<dbReference type="CDD" id="cd06261">
    <property type="entry name" value="TM_PBP2"/>
    <property type="match status" value="1"/>
</dbReference>
<dbReference type="Proteomes" id="UP000072763">
    <property type="component" value="Unassembled WGS sequence"/>
</dbReference>
<keyword evidence="9" id="KW-0067">ATP-binding</keyword>
<accession>A0A147DPN0</accession>
<evidence type="ECO:0000313" key="10">
    <source>
        <dbReference type="Proteomes" id="UP000072763"/>
    </source>
</evidence>
<feature type="transmembrane region" description="Helical" evidence="7">
    <location>
        <begin position="194"/>
        <end position="214"/>
    </location>
</feature>
<dbReference type="AlphaFoldDB" id="A0A147DPN0"/>
<keyword evidence="2 7" id="KW-0813">Transport</keyword>
<keyword evidence="4 7" id="KW-0812">Transmembrane</keyword>
<dbReference type="GO" id="GO:0005886">
    <property type="term" value="C:plasma membrane"/>
    <property type="evidence" value="ECO:0007669"/>
    <property type="project" value="UniProtKB-SubCell"/>
</dbReference>
<proteinExistence type="inferred from homology"/>
<evidence type="ECO:0000256" key="4">
    <source>
        <dbReference type="ARBA" id="ARBA00022692"/>
    </source>
</evidence>
<evidence type="ECO:0000256" key="3">
    <source>
        <dbReference type="ARBA" id="ARBA00022475"/>
    </source>
</evidence>
<keyword evidence="6 7" id="KW-0472">Membrane</keyword>